<keyword evidence="2 4" id="KW-0413">Isomerase</keyword>
<evidence type="ECO:0000256" key="1">
    <source>
        <dbReference type="ARBA" id="ARBA00008754"/>
    </source>
</evidence>
<dbReference type="InterPro" id="IPR051812">
    <property type="entry name" value="SPI_LacAB/RpiB"/>
</dbReference>
<dbReference type="EMBL" id="JAGZCZ010000004">
    <property type="protein sequence ID" value="MBS5519381.1"/>
    <property type="molecule type" value="Genomic_DNA"/>
</dbReference>
<dbReference type="InterPro" id="IPR004785">
    <property type="entry name" value="RpiB"/>
</dbReference>
<feature type="active site" description="Proton donor" evidence="3">
    <location>
        <position position="99"/>
    </location>
</feature>
<protein>
    <submittedName>
        <fullName evidence="4">Ribose 5-phosphate isomerase B</fullName>
        <ecNumber evidence="4">5.3.1.6</ecNumber>
    </submittedName>
</protein>
<dbReference type="InterPro" id="IPR003500">
    <property type="entry name" value="RpiB_LacA_LacB"/>
</dbReference>
<dbReference type="GO" id="GO:0004751">
    <property type="term" value="F:ribose-5-phosphate isomerase activity"/>
    <property type="evidence" value="ECO:0007669"/>
    <property type="project" value="UniProtKB-EC"/>
</dbReference>
<name>A0A943I4C3_9FIRM</name>
<dbReference type="NCBIfam" id="TIGR01120">
    <property type="entry name" value="rpiB"/>
    <property type="match status" value="1"/>
</dbReference>
<dbReference type="NCBIfam" id="NF004051">
    <property type="entry name" value="PRK05571.1"/>
    <property type="match status" value="1"/>
</dbReference>
<gene>
    <name evidence="4" type="primary">rpiB</name>
    <name evidence="4" type="ORF">KHX13_03465</name>
</gene>
<organism evidence="4 5">
    <name type="scientific">Acidaminococcus intestini</name>
    <dbReference type="NCBI Taxonomy" id="187327"/>
    <lineage>
        <taxon>Bacteria</taxon>
        <taxon>Bacillati</taxon>
        <taxon>Bacillota</taxon>
        <taxon>Negativicutes</taxon>
        <taxon>Acidaminococcales</taxon>
        <taxon>Acidaminococcaceae</taxon>
        <taxon>Acidaminococcus</taxon>
    </lineage>
</organism>
<reference evidence="4" key="1">
    <citation type="submission" date="2021-02" db="EMBL/GenBank/DDBJ databases">
        <title>Infant gut strain persistence is associated with maternal origin, phylogeny, and functional potential including surface adhesion and iron acquisition.</title>
        <authorList>
            <person name="Lou Y.C."/>
        </authorList>
    </citation>
    <scope>NUCLEOTIDE SEQUENCE</scope>
    <source>
        <strain evidence="4">L3_106_000M1_dasL3_106_000M1_concoct_15</strain>
    </source>
</reference>
<dbReference type="PIRSF" id="PIRSF005384">
    <property type="entry name" value="RpiB_LacA_B"/>
    <property type="match status" value="1"/>
</dbReference>
<evidence type="ECO:0000256" key="2">
    <source>
        <dbReference type="ARBA" id="ARBA00023235"/>
    </source>
</evidence>
<dbReference type="Proteomes" id="UP000754226">
    <property type="component" value="Unassembled WGS sequence"/>
</dbReference>
<evidence type="ECO:0000313" key="5">
    <source>
        <dbReference type="Proteomes" id="UP000754226"/>
    </source>
</evidence>
<dbReference type="GO" id="GO:0005975">
    <property type="term" value="P:carbohydrate metabolic process"/>
    <property type="evidence" value="ECO:0007669"/>
    <property type="project" value="InterPro"/>
</dbReference>
<dbReference type="PANTHER" id="PTHR43732:SF1">
    <property type="entry name" value="RIBOSE 5-PHOSPHATE ISOMERASE"/>
    <property type="match status" value="1"/>
</dbReference>
<comment type="similarity">
    <text evidence="1">Belongs to the LacAB/RpiB family.</text>
</comment>
<feature type="active site" description="Proton acceptor" evidence="3">
    <location>
        <position position="66"/>
    </location>
</feature>
<dbReference type="Pfam" id="PF02502">
    <property type="entry name" value="LacAB_rpiB"/>
    <property type="match status" value="1"/>
</dbReference>
<sequence>MMRIIMGCDHGGFELKEILKKVLIEKGYEVEDYGIHKQERVDYPDYAQKVGEAIASGKGDQGILICGTGIGMSIAANKVKGVRAALCNDCYSAAKARQHNNANVLCMGARVLGPGLAQEIMEAYLNASFLGSYHEGRVEKMMALEK</sequence>
<comment type="caution">
    <text evidence="4">The sequence shown here is derived from an EMBL/GenBank/DDBJ whole genome shotgun (WGS) entry which is preliminary data.</text>
</comment>
<evidence type="ECO:0000313" key="4">
    <source>
        <dbReference type="EMBL" id="MBS5519381.1"/>
    </source>
</evidence>
<dbReference type="NCBIfam" id="TIGR00689">
    <property type="entry name" value="rpiB_lacA_lacB"/>
    <property type="match status" value="1"/>
</dbReference>
<proteinExistence type="inferred from homology"/>
<dbReference type="Gene3D" id="3.40.1400.10">
    <property type="entry name" value="Sugar-phosphate isomerase, RpiB/LacA/LacB"/>
    <property type="match status" value="1"/>
</dbReference>
<evidence type="ECO:0000256" key="3">
    <source>
        <dbReference type="PIRSR" id="PIRSR005384-1"/>
    </source>
</evidence>
<accession>A0A943I4C3</accession>
<dbReference type="PANTHER" id="PTHR43732">
    <property type="entry name" value="RIBOSE 5-PHOSPHATE ISOMERASE-RELATED"/>
    <property type="match status" value="1"/>
</dbReference>
<dbReference type="EC" id="5.3.1.6" evidence="4"/>
<dbReference type="AlphaFoldDB" id="A0A943I4C3"/>
<dbReference type="InterPro" id="IPR036569">
    <property type="entry name" value="RpiB_LacA_LacB_sf"/>
</dbReference>
<dbReference type="SUPFAM" id="SSF89623">
    <property type="entry name" value="Ribose/Galactose isomerase RpiB/AlsB"/>
    <property type="match status" value="1"/>
</dbReference>